<protein>
    <submittedName>
        <fullName evidence="1">Uncharacterized protein</fullName>
    </submittedName>
</protein>
<evidence type="ECO:0000313" key="2">
    <source>
        <dbReference type="Proteomes" id="UP000218785"/>
    </source>
</evidence>
<dbReference type="InterPro" id="IPR043731">
    <property type="entry name" value="DUF5674"/>
</dbReference>
<reference evidence="1 2" key="1">
    <citation type="submission" date="2017-06" db="EMBL/GenBank/DDBJ databases">
        <title>Genome sequencing of cyanobaciteial culture collection at National Institute for Environmental Studies (NIES).</title>
        <authorList>
            <person name="Hirose Y."/>
            <person name="Shimura Y."/>
            <person name="Fujisawa T."/>
            <person name="Nakamura Y."/>
            <person name="Kawachi M."/>
        </authorList>
    </citation>
    <scope>NUCLEOTIDE SEQUENCE [LARGE SCALE GENOMIC DNA]</scope>
    <source>
        <strain evidence="1 2">NIES-37</strain>
        <plasmid evidence="2">Plasmid1 dna</plasmid>
    </source>
</reference>
<dbReference type="Pfam" id="PF18924">
    <property type="entry name" value="DUF5674"/>
    <property type="match status" value="1"/>
</dbReference>
<dbReference type="Proteomes" id="UP000218785">
    <property type="component" value="Plasmid plasmid1"/>
</dbReference>
<dbReference type="KEGG" id="ttq:NIES37_70250"/>
<dbReference type="EMBL" id="AP018249">
    <property type="protein sequence ID" value="BAZ03012.1"/>
    <property type="molecule type" value="Genomic_DNA"/>
</dbReference>
<organism evidence="1 2">
    <name type="scientific">Tolypothrix tenuis PCC 7101</name>
    <dbReference type="NCBI Taxonomy" id="231146"/>
    <lineage>
        <taxon>Bacteria</taxon>
        <taxon>Bacillati</taxon>
        <taxon>Cyanobacteriota</taxon>
        <taxon>Cyanophyceae</taxon>
        <taxon>Nostocales</taxon>
        <taxon>Tolypothrichaceae</taxon>
        <taxon>Tolypothrix</taxon>
    </lineage>
</organism>
<proteinExistence type="predicted"/>
<keyword evidence="1" id="KW-0614">Plasmid</keyword>
<accession>A0A1Z4NBG1</accession>
<gene>
    <name evidence="1" type="ORF">NIES37_70250</name>
</gene>
<dbReference type="AlphaFoldDB" id="A0A1Z4NBG1"/>
<keyword evidence="2" id="KW-1185">Reference proteome</keyword>
<sequence>MIEIIRVRATPEQMEQMLQELKFYIKVAVDIERRILAGGGEMHFYCEQALLENGSKQEDIWAASFRPDTQQIIYESMVNLRPRQNRSMEIIDVKIREQVAAIIMEFLG</sequence>
<geneLocation type="plasmid" evidence="2">
    <name>Plasmid1 dna</name>
</geneLocation>
<evidence type="ECO:0000313" key="1">
    <source>
        <dbReference type="EMBL" id="BAZ03012.1"/>
    </source>
</evidence>
<name>A0A1Z4NBG1_9CYAN</name>
<dbReference type="RefSeq" id="WP_096584806.1">
    <property type="nucleotide sequence ID" value="NZ_CAWNJS010000002.1"/>
</dbReference>